<evidence type="ECO:0000256" key="22">
    <source>
        <dbReference type="SAM" id="Phobius"/>
    </source>
</evidence>
<feature type="domain" description="Nudix hydrolase" evidence="23">
    <location>
        <begin position="155"/>
        <end position="284"/>
    </location>
</feature>
<evidence type="ECO:0000256" key="4">
    <source>
        <dbReference type="ARBA" id="ARBA00022723"/>
    </source>
</evidence>
<feature type="transmembrane region" description="Helical" evidence="22">
    <location>
        <begin position="62"/>
        <end position="82"/>
    </location>
</feature>
<comment type="cofactor">
    <cofactor evidence="1">
        <name>Mg(2+)</name>
        <dbReference type="ChEBI" id="CHEBI:18420"/>
    </cofactor>
</comment>
<evidence type="ECO:0000259" key="23">
    <source>
        <dbReference type="PROSITE" id="PS51462"/>
    </source>
</evidence>
<comment type="function">
    <text evidence="21">Oxidized purine nucleoside triphosphate hydrolase which is a prominent sanitizer of the oxidized nucleotide pool. Catalyzes the hydrolysis of 2-oxo-dATP (2-hydroxy-dATP) into 2-oxo-dAMP. Also has a significant hydrolase activity toward 2-oxo-ATP, 8-oxo-dGTP and 8-oxo-dATP. Through the hydrolysis of oxidized purine nucleoside triphosphates, prevents their incorporation into DNA and the subsequent transversions A:T to C:G and G:C to T:A. Also catalyzes the hydrolysis of methylated purine nucleoside triphosphate preventing their integration into DNA. Through this antimutagenic activity protects cells from oxidative stress.</text>
</comment>
<dbReference type="PRINTS" id="PR01403">
    <property type="entry name" value="8OXTPHPHTASE"/>
</dbReference>
<evidence type="ECO:0000256" key="15">
    <source>
        <dbReference type="ARBA" id="ARBA00030682"/>
    </source>
</evidence>
<reference evidence="24" key="1">
    <citation type="submission" date="2020-10" db="EMBL/GenBank/DDBJ databases">
        <authorList>
            <person name="Gilroy R."/>
        </authorList>
    </citation>
    <scope>NUCLEOTIDE SEQUENCE</scope>
    <source>
        <strain evidence="24">14700</strain>
    </source>
</reference>
<keyword evidence="6" id="KW-0460">Magnesium</keyword>
<reference evidence="24" key="2">
    <citation type="journal article" date="2021" name="PeerJ">
        <title>Extensive microbial diversity within the chicken gut microbiome revealed by metagenomics and culture.</title>
        <authorList>
            <person name="Gilroy R."/>
            <person name="Ravi A."/>
            <person name="Getino M."/>
            <person name="Pursley I."/>
            <person name="Horton D.L."/>
            <person name="Alikhan N.F."/>
            <person name="Baker D."/>
            <person name="Gharbi K."/>
            <person name="Hall N."/>
            <person name="Watson M."/>
            <person name="Adriaenssens E.M."/>
            <person name="Foster-Nyarko E."/>
            <person name="Jarju S."/>
            <person name="Secka A."/>
            <person name="Antonio M."/>
            <person name="Oren A."/>
            <person name="Chaudhuri R.R."/>
            <person name="La Ragione R."/>
            <person name="Hildebrand F."/>
            <person name="Pallen M.J."/>
        </authorList>
    </citation>
    <scope>NUCLEOTIDE SEQUENCE</scope>
    <source>
        <strain evidence="24">14700</strain>
    </source>
</reference>
<dbReference type="EC" id="3.6.1.56" evidence="11"/>
<dbReference type="Pfam" id="PF00293">
    <property type="entry name" value="NUDIX"/>
    <property type="match status" value="1"/>
</dbReference>
<comment type="catalytic activity">
    <reaction evidence="20">
        <text>N(6)-methyl-dATP + H2O = N(6)-methyl-dAMP + diphosphate + H(+)</text>
        <dbReference type="Rhea" id="RHEA:67604"/>
        <dbReference type="ChEBI" id="CHEBI:15377"/>
        <dbReference type="ChEBI" id="CHEBI:15378"/>
        <dbReference type="ChEBI" id="CHEBI:33019"/>
        <dbReference type="ChEBI" id="CHEBI:169976"/>
        <dbReference type="ChEBI" id="CHEBI:172872"/>
    </reaction>
    <physiologicalReaction direction="left-to-right" evidence="20">
        <dbReference type="Rhea" id="RHEA:67605"/>
    </physiologicalReaction>
</comment>
<evidence type="ECO:0000256" key="1">
    <source>
        <dbReference type="ARBA" id="ARBA00001946"/>
    </source>
</evidence>
<evidence type="ECO:0000256" key="21">
    <source>
        <dbReference type="ARBA" id="ARBA00053094"/>
    </source>
</evidence>
<comment type="subunit">
    <text evidence="3">Monomer.</text>
</comment>
<dbReference type="GO" id="GO:0008828">
    <property type="term" value="F:dATP diphosphatase activity"/>
    <property type="evidence" value="ECO:0007669"/>
    <property type="project" value="UniProtKB-EC"/>
</dbReference>
<evidence type="ECO:0000256" key="12">
    <source>
        <dbReference type="ARBA" id="ARBA00026218"/>
    </source>
</evidence>
<evidence type="ECO:0000256" key="17">
    <source>
        <dbReference type="ARBA" id="ARBA00032071"/>
    </source>
</evidence>
<dbReference type="InterPro" id="IPR000086">
    <property type="entry name" value="NUDIX_hydrolase_dom"/>
</dbReference>
<keyword evidence="22" id="KW-1133">Transmembrane helix</keyword>
<evidence type="ECO:0000256" key="19">
    <source>
        <dbReference type="ARBA" id="ARBA00048894"/>
    </source>
</evidence>
<dbReference type="PANTHER" id="PTHR43758:SF2">
    <property type="entry name" value="OXIDIZED PURINE NUCLEOSIDE TRIPHOSPHATE HYDROLASE"/>
    <property type="match status" value="1"/>
</dbReference>
<comment type="catalytic activity">
    <reaction evidence="9">
        <text>8-oxo-dGTP + H2O = 8-oxo-dGMP + diphosphate + H(+)</text>
        <dbReference type="Rhea" id="RHEA:31575"/>
        <dbReference type="ChEBI" id="CHEBI:15377"/>
        <dbReference type="ChEBI" id="CHEBI:15378"/>
        <dbReference type="ChEBI" id="CHEBI:33019"/>
        <dbReference type="ChEBI" id="CHEBI:63224"/>
        <dbReference type="ChEBI" id="CHEBI:77896"/>
    </reaction>
    <physiologicalReaction direction="left-to-right" evidence="9">
        <dbReference type="Rhea" id="RHEA:31576"/>
    </physiologicalReaction>
</comment>
<accession>A0A9D9IDU9</accession>
<sequence>MLLAVFQELFTWIMLLIILLNISQRKFPRTEKKRKATILLAVDFLVVYSIIAILSATALPMWLGWVCVAIGIIIPIVFRFQFWPFRMHCSKCGKRLDYNHIVGYDENLCQDCYFELHPEEKRAEEEKKKTPEDKLEESFVNADKVDDINWDQWEPTERCVLTYVTDGDKILLINKKTGLGKGYINAPGGHIEIEETKTEAAIRETKEETGLDVSKLEERGTLYFQFKDGLRMIGYVFFTSTWSGTLIDECDETKPFWSDISALDYSSMWEDDRLWLPLALSGKKFSGYFIFDDLEMLDSKVVEEDDEEPVIVLDEDS</sequence>
<evidence type="ECO:0000256" key="10">
    <source>
        <dbReference type="ARBA" id="ARBA00024596"/>
    </source>
</evidence>
<dbReference type="Gene3D" id="3.90.79.10">
    <property type="entry name" value="Nucleoside Triphosphate Pyrophosphohydrolase"/>
    <property type="match status" value="1"/>
</dbReference>
<keyword evidence="22" id="KW-0812">Transmembrane</keyword>
<gene>
    <name evidence="24" type="ORF">IAA72_09530</name>
</gene>
<dbReference type="SUPFAM" id="SSF55811">
    <property type="entry name" value="Nudix"/>
    <property type="match status" value="1"/>
</dbReference>
<evidence type="ECO:0000256" key="18">
    <source>
        <dbReference type="ARBA" id="ARBA00048002"/>
    </source>
</evidence>
<feature type="transmembrane region" description="Helical" evidence="22">
    <location>
        <begin position="36"/>
        <end position="56"/>
    </location>
</feature>
<keyword evidence="4" id="KW-0479">Metal-binding</keyword>
<dbReference type="GO" id="GO:0042262">
    <property type="term" value="P:DNA protection"/>
    <property type="evidence" value="ECO:0007669"/>
    <property type="project" value="InterPro"/>
</dbReference>
<keyword evidence="5" id="KW-0378">Hydrolase</keyword>
<evidence type="ECO:0000256" key="9">
    <source>
        <dbReference type="ARBA" id="ARBA00024486"/>
    </source>
</evidence>
<dbReference type="PROSITE" id="PS51462">
    <property type="entry name" value="NUDIX"/>
    <property type="match status" value="1"/>
</dbReference>
<evidence type="ECO:0000256" key="20">
    <source>
        <dbReference type="ARBA" id="ARBA00049032"/>
    </source>
</evidence>
<dbReference type="PANTHER" id="PTHR43758">
    <property type="entry name" value="7,8-DIHYDRO-8-OXOGUANINE TRIPHOSPHATASE"/>
    <property type="match status" value="1"/>
</dbReference>
<dbReference type="GO" id="GO:0008413">
    <property type="term" value="F:8-oxo-7,8-dihydroguanosine triphosphate pyrophosphatase activity"/>
    <property type="evidence" value="ECO:0007669"/>
    <property type="project" value="InterPro"/>
</dbReference>
<comment type="catalytic activity">
    <reaction evidence="10">
        <text>2-oxo-ATP + H2O = 2-oxo-AMP + diphosphate + H(+)</text>
        <dbReference type="Rhea" id="RHEA:67392"/>
        <dbReference type="ChEBI" id="CHEBI:15377"/>
        <dbReference type="ChEBI" id="CHEBI:15378"/>
        <dbReference type="ChEBI" id="CHEBI:33019"/>
        <dbReference type="ChEBI" id="CHEBI:71395"/>
        <dbReference type="ChEBI" id="CHEBI:172878"/>
    </reaction>
    <physiologicalReaction direction="left-to-right" evidence="10">
        <dbReference type="Rhea" id="RHEA:67393"/>
    </physiologicalReaction>
</comment>
<comment type="caution">
    <text evidence="24">The sequence shown here is derived from an EMBL/GenBank/DDBJ whole genome shotgun (WGS) entry which is preliminary data.</text>
</comment>
<evidence type="ECO:0000256" key="13">
    <source>
        <dbReference type="ARBA" id="ARBA00029673"/>
    </source>
</evidence>
<dbReference type="GO" id="GO:0046872">
    <property type="term" value="F:metal ion binding"/>
    <property type="evidence" value="ECO:0007669"/>
    <property type="project" value="UniProtKB-KW"/>
</dbReference>
<evidence type="ECO:0000256" key="2">
    <source>
        <dbReference type="ARBA" id="ARBA00005582"/>
    </source>
</evidence>
<comment type="similarity">
    <text evidence="2">Belongs to the Nudix hydrolase family.</text>
</comment>
<dbReference type="InterPro" id="IPR003563">
    <property type="entry name" value="8ODP"/>
</dbReference>
<comment type="catalytic activity">
    <reaction evidence="7">
        <text>8-oxo-dATP + H2O = 8-oxo-dAMP + diphosphate + H(+)</text>
        <dbReference type="Rhea" id="RHEA:65396"/>
        <dbReference type="ChEBI" id="CHEBI:15377"/>
        <dbReference type="ChEBI" id="CHEBI:15378"/>
        <dbReference type="ChEBI" id="CHEBI:33019"/>
        <dbReference type="ChEBI" id="CHEBI:71361"/>
        <dbReference type="ChEBI" id="CHEBI:172871"/>
    </reaction>
    <physiologicalReaction direction="left-to-right" evidence="7">
        <dbReference type="Rhea" id="RHEA:65397"/>
    </physiologicalReaction>
</comment>
<organism evidence="24 25">
    <name type="scientific">Candidatus Ornithospirochaeta stercoravium</name>
    <dbReference type="NCBI Taxonomy" id="2840897"/>
    <lineage>
        <taxon>Bacteria</taxon>
        <taxon>Pseudomonadati</taxon>
        <taxon>Spirochaetota</taxon>
        <taxon>Spirochaetia</taxon>
        <taxon>Spirochaetales</taxon>
        <taxon>Spirochaetaceae</taxon>
        <taxon>Spirochaetaceae incertae sedis</taxon>
        <taxon>Candidatus Ornithospirochaeta</taxon>
    </lineage>
</organism>
<evidence type="ECO:0000256" key="11">
    <source>
        <dbReference type="ARBA" id="ARBA00026103"/>
    </source>
</evidence>
<keyword evidence="22" id="KW-0472">Membrane</keyword>
<evidence type="ECO:0000256" key="14">
    <source>
        <dbReference type="ARBA" id="ARBA00030634"/>
    </source>
</evidence>
<evidence type="ECO:0000256" key="6">
    <source>
        <dbReference type="ARBA" id="ARBA00022842"/>
    </source>
</evidence>
<evidence type="ECO:0000256" key="5">
    <source>
        <dbReference type="ARBA" id="ARBA00022801"/>
    </source>
</evidence>
<evidence type="ECO:0000256" key="16">
    <source>
        <dbReference type="ARBA" id="ARBA00031927"/>
    </source>
</evidence>
<dbReference type="GO" id="GO:0005737">
    <property type="term" value="C:cytoplasm"/>
    <property type="evidence" value="ECO:0007669"/>
    <property type="project" value="TreeGrafter"/>
</dbReference>
<comment type="catalytic activity">
    <reaction evidence="8">
        <text>2-oxo-dATP + H2O = 2-oxo-dAMP + diphosphate + H(+)</text>
        <dbReference type="Rhea" id="RHEA:31583"/>
        <dbReference type="ChEBI" id="CHEBI:15377"/>
        <dbReference type="ChEBI" id="CHEBI:15378"/>
        <dbReference type="ChEBI" id="CHEBI:33019"/>
        <dbReference type="ChEBI" id="CHEBI:63212"/>
        <dbReference type="ChEBI" id="CHEBI:77897"/>
        <dbReference type="EC" id="3.6.1.56"/>
    </reaction>
    <physiologicalReaction direction="left-to-right" evidence="8">
        <dbReference type="Rhea" id="RHEA:31584"/>
    </physiologicalReaction>
</comment>
<feature type="transmembrane region" description="Helical" evidence="22">
    <location>
        <begin position="6"/>
        <end position="24"/>
    </location>
</feature>
<evidence type="ECO:0000313" key="25">
    <source>
        <dbReference type="Proteomes" id="UP000810292"/>
    </source>
</evidence>
<evidence type="ECO:0000313" key="24">
    <source>
        <dbReference type="EMBL" id="MBO8470008.1"/>
    </source>
</evidence>
<dbReference type="EMBL" id="JADIMF010000154">
    <property type="protein sequence ID" value="MBO8470008.1"/>
    <property type="molecule type" value="Genomic_DNA"/>
</dbReference>
<name>A0A9D9IDU9_9SPIO</name>
<evidence type="ECO:0000256" key="3">
    <source>
        <dbReference type="ARBA" id="ARBA00011245"/>
    </source>
</evidence>
<dbReference type="AlphaFoldDB" id="A0A9D9IDU9"/>
<evidence type="ECO:0000256" key="8">
    <source>
        <dbReference type="ARBA" id="ARBA00024459"/>
    </source>
</evidence>
<proteinExistence type="inferred from homology"/>
<protein>
    <recommendedName>
        <fullName evidence="12">Oxidized purine nucleoside triphosphate hydrolase</fullName>
        <ecNumber evidence="11">3.6.1.56</ecNumber>
    </recommendedName>
    <alternativeName>
        <fullName evidence="16">2-hydroxy-dATP diphosphatase</fullName>
    </alternativeName>
    <alternativeName>
        <fullName evidence="15">7,8-dihydro-8-oxoguanine triphosphatase</fullName>
    </alternativeName>
    <alternativeName>
        <fullName evidence="14">8-oxo-dGTPase</fullName>
    </alternativeName>
    <alternativeName>
        <fullName evidence="17">Methylated purine nucleoside triphosphate hydrolase</fullName>
    </alternativeName>
    <alternativeName>
        <fullName evidence="13">Nucleoside diphosphate-linked moiety X motif 1</fullName>
    </alternativeName>
</protein>
<dbReference type="Proteomes" id="UP000810292">
    <property type="component" value="Unassembled WGS sequence"/>
</dbReference>
<comment type="catalytic activity">
    <reaction evidence="19">
        <text>O(6)-methyl-dGTP + H2O = O(6)-methyl-dGMP + diphosphate + H(+)</text>
        <dbReference type="Rhea" id="RHEA:67600"/>
        <dbReference type="ChEBI" id="CHEBI:15377"/>
        <dbReference type="ChEBI" id="CHEBI:15378"/>
        <dbReference type="ChEBI" id="CHEBI:33019"/>
        <dbReference type="ChEBI" id="CHEBI:169974"/>
        <dbReference type="ChEBI" id="CHEBI:169975"/>
    </reaction>
    <physiologicalReaction direction="left-to-right" evidence="19">
        <dbReference type="Rhea" id="RHEA:67601"/>
    </physiologicalReaction>
</comment>
<dbReference type="InterPro" id="IPR015797">
    <property type="entry name" value="NUDIX_hydrolase-like_dom_sf"/>
</dbReference>
<dbReference type="InterPro" id="IPR020084">
    <property type="entry name" value="NUDIX_hydrolase_CS"/>
</dbReference>
<dbReference type="CDD" id="cd03427">
    <property type="entry name" value="NUDIX_MTH1_Nudt1"/>
    <property type="match status" value="1"/>
</dbReference>
<comment type="catalytic activity">
    <reaction evidence="18">
        <text>N(6)-methyl-ATP + H2O = N(6)-methyl-AMP + diphosphate + H(+)</text>
        <dbReference type="Rhea" id="RHEA:67608"/>
        <dbReference type="ChEBI" id="CHEBI:15377"/>
        <dbReference type="ChEBI" id="CHEBI:15378"/>
        <dbReference type="ChEBI" id="CHEBI:33019"/>
        <dbReference type="ChEBI" id="CHEBI:144842"/>
        <dbReference type="ChEBI" id="CHEBI:172873"/>
    </reaction>
    <physiologicalReaction direction="left-to-right" evidence="18">
        <dbReference type="Rhea" id="RHEA:67609"/>
    </physiologicalReaction>
</comment>
<evidence type="ECO:0000256" key="7">
    <source>
        <dbReference type="ARBA" id="ARBA00024448"/>
    </source>
</evidence>
<dbReference type="PROSITE" id="PS00893">
    <property type="entry name" value="NUDIX_BOX"/>
    <property type="match status" value="1"/>
</dbReference>